<sequence>MVYQTDGTTSGGPQTGFRYYAGALAAWVFLNTSGVSYDPASGLQVGTGPVGSAGPFAVGTRSAAAARPFTGSAVGGKQALIYTAAELLVAGVRAGPITGVGFMVETKLSARLYPGLTVQLGTTVLTFFVGTFPTTGLTTVFSASYTTTAGLNILPCNAGSFVWDGTSSLLVSTCYGGTMTTFDDLVATFATGPATELSTSGATVSCATTTGTRTNVCLVLYLRQDGGSCRRRVRLARCSPSKPAGPSPSKTRNGPKAAYRSRPRWLPAPWAWALPIRPTDCTWWAPPTTPAPTA</sequence>
<feature type="compositionally biased region" description="Low complexity" evidence="1">
    <location>
        <begin position="239"/>
        <end position="250"/>
    </location>
</feature>
<dbReference type="EMBL" id="BAABDK010000009">
    <property type="protein sequence ID" value="GAA4027255.1"/>
    <property type="molecule type" value="Genomic_DNA"/>
</dbReference>
<evidence type="ECO:0000256" key="1">
    <source>
        <dbReference type="SAM" id="MobiDB-lite"/>
    </source>
</evidence>
<reference evidence="3" key="1">
    <citation type="journal article" date="2019" name="Int. J. Syst. Evol. Microbiol.">
        <title>The Global Catalogue of Microorganisms (GCM) 10K type strain sequencing project: providing services to taxonomists for standard genome sequencing and annotation.</title>
        <authorList>
            <consortium name="The Broad Institute Genomics Platform"/>
            <consortium name="The Broad Institute Genome Sequencing Center for Infectious Disease"/>
            <person name="Wu L."/>
            <person name="Ma J."/>
        </authorList>
    </citation>
    <scope>NUCLEOTIDE SEQUENCE [LARGE SCALE GENOMIC DNA]</scope>
    <source>
        <strain evidence="3">JCM 17225</strain>
    </source>
</reference>
<keyword evidence="3" id="KW-1185">Reference proteome</keyword>
<accession>A0ABP7TJH3</accession>
<organism evidence="2 3">
    <name type="scientific">Hymenobacter glaciei</name>
    <dbReference type="NCBI Taxonomy" id="877209"/>
    <lineage>
        <taxon>Bacteria</taxon>
        <taxon>Pseudomonadati</taxon>
        <taxon>Bacteroidota</taxon>
        <taxon>Cytophagia</taxon>
        <taxon>Cytophagales</taxon>
        <taxon>Hymenobacteraceae</taxon>
        <taxon>Hymenobacter</taxon>
    </lineage>
</organism>
<feature type="region of interest" description="Disordered" evidence="1">
    <location>
        <begin position="238"/>
        <end position="260"/>
    </location>
</feature>
<dbReference type="Proteomes" id="UP001501469">
    <property type="component" value="Unassembled WGS sequence"/>
</dbReference>
<comment type="caution">
    <text evidence="2">The sequence shown here is derived from an EMBL/GenBank/DDBJ whole genome shotgun (WGS) entry which is preliminary data.</text>
</comment>
<gene>
    <name evidence="2" type="ORF">GCM10022409_09020</name>
</gene>
<evidence type="ECO:0000313" key="3">
    <source>
        <dbReference type="Proteomes" id="UP001501469"/>
    </source>
</evidence>
<name>A0ABP7TJH3_9BACT</name>
<protein>
    <submittedName>
        <fullName evidence="2">Uncharacterized protein</fullName>
    </submittedName>
</protein>
<proteinExistence type="predicted"/>
<evidence type="ECO:0000313" key="2">
    <source>
        <dbReference type="EMBL" id="GAA4027255.1"/>
    </source>
</evidence>